<feature type="transmembrane region" description="Helical" evidence="8">
    <location>
        <begin position="243"/>
        <end position="268"/>
    </location>
</feature>
<evidence type="ECO:0000256" key="5">
    <source>
        <dbReference type="ARBA" id="ARBA00022692"/>
    </source>
</evidence>
<feature type="transmembrane region" description="Helical" evidence="8">
    <location>
        <begin position="83"/>
        <end position="107"/>
    </location>
</feature>
<feature type="transmembrane region" description="Helical" evidence="8">
    <location>
        <begin position="12"/>
        <end position="36"/>
    </location>
</feature>
<dbReference type="PANTHER" id="PTHR43744">
    <property type="entry name" value="ABC TRANSPORTER PERMEASE PROTEIN MG189-RELATED-RELATED"/>
    <property type="match status" value="1"/>
</dbReference>
<evidence type="ECO:0000259" key="9">
    <source>
        <dbReference type="PROSITE" id="PS50928"/>
    </source>
</evidence>
<dbReference type="Gene3D" id="1.10.3720.10">
    <property type="entry name" value="MetI-like"/>
    <property type="match status" value="1"/>
</dbReference>
<sequence length="283" mass="31865">MISISIRRKHISVACLYLAYIVVACLFVLPMLYMFVSSVKTDAQIVEDMSTFRAFIPSGHISAENYSAIIGKVNFFKFFKNSVVVAILNVSLVTILNAMMGYALGLLSFKGKKFMISFIIALAIIPTESVIINRFMVALHLHMLNSYAGLALPTVGYPMFIFLYYNHFKGMPRELLEAAIVDGETYNGIFWKIMLPLSKPVISTVAIMGFIRSWGDLLWPTLVTRDETYRTLPLALRALSTDVYIFWGQIFAFASLMTLPVLIIFILFQKQFIQSLAMTGIKG</sequence>
<dbReference type="GO" id="GO:0005886">
    <property type="term" value="C:plasma membrane"/>
    <property type="evidence" value="ECO:0007669"/>
    <property type="project" value="UniProtKB-SubCell"/>
</dbReference>
<evidence type="ECO:0000256" key="2">
    <source>
        <dbReference type="ARBA" id="ARBA00020515"/>
    </source>
</evidence>
<dbReference type="AlphaFoldDB" id="E1R7L5"/>
<evidence type="ECO:0000256" key="3">
    <source>
        <dbReference type="ARBA" id="ARBA00022448"/>
    </source>
</evidence>
<dbReference type="KEGG" id="ssm:Spirs_3634"/>
<evidence type="ECO:0000256" key="1">
    <source>
        <dbReference type="ARBA" id="ARBA00004651"/>
    </source>
</evidence>
<accession>E1R7L5</accession>
<dbReference type="PROSITE" id="PS50928">
    <property type="entry name" value="ABC_TM1"/>
    <property type="match status" value="1"/>
</dbReference>
<dbReference type="GO" id="GO:0055085">
    <property type="term" value="P:transmembrane transport"/>
    <property type="evidence" value="ECO:0007669"/>
    <property type="project" value="InterPro"/>
</dbReference>
<dbReference type="EMBL" id="CP002116">
    <property type="protein sequence ID" value="ADK82720.1"/>
    <property type="molecule type" value="Genomic_DNA"/>
</dbReference>
<dbReference type="STRING" id="573413.Spirs_3634"/>
<comment type="similarity">
    <text evidence="8">Belongs to the binding-protein-dependent transport system permease family.</text>
</comment>
<dbReference type="HOGENOM" id="CLU_016047_1_1_12"/>
<proteinExistence type="inferred from homology"/>
<dbReference type="InterPro" id="IPR000515">
    <property type="entry name" value="MetI-like"/>
</dbReference>
<feature type="domain" description="ABC transmembrane type-1" evidence="9">
    <location>
        <begin position="79"/>
        <end position="268"/>
    </location>
</feature>
<evidence type="ECO:0000256" key="7">
    <source>
        <dbReference type="ARBA" id="ARBA00023136"/>
    </source>
</evidence>
<comment type="subcellular location">
    <subcellularLocation>
        <location evidence="1 8">Cell membrane</location>
        <topology evidence="1 8">Multi-pass membrane protein</topology>
    </subcellularLocation>
</comment>
<gene>
    <name evidence="10" type="ordered locus">Spirs_3634</name>
</gene>
<dbReference type="InterPro" id="IPR035906">
    <property type="entry name" value="MetI-like_sf"/>
</dbReference>
<evidence type="ECO:0000256" key="8">
    <source>
        <dbReference type="RuleBase" id="RU363032"/>
    </source>
</evidence>
<feature type="transmembrane region" description="Helical" evidence="8">
    <location>
        <begin position="144"/>
        <end position="165"/>
    </location>
</feature>
<name>E1R7L5_SEDSS</name>
<keyword evidence="5 8" id="KW-0812">Transmembrane</keyword>
<keyword evidence="3 8" id="KW-0813">Transport</keyword>
<dbReference type="SUPFAM" id="SSF161098">
    <property type="entry name" value="MetI-like"/>
    <property type="match status" value="1"/>
</dbReference>
<organism evidence="10 11">
    <name type="scientific">Sediminispirochaeta smaragdinae (strain DSM 11293 / JCM 15392 / SEBR 4228)</name>
    <name type="common">Spirochaeta smaragdinae</name>
    <dbReference type="NCBI Taxonomy" id="573413"/>
    <lineage>
        <taxon>Bacteria</taxon>
        <taxon>Pseudomonadati</taxon>
        <taxon>Spirochaetota</taxon>
        <taxon>Spirochaetia</taxon>
        <taxon>Spirochaetales</taxon>
        <taxon>Spirochaetaceae</taxon>
        <taxon>Sediminispirochaeta</taxon>
    </lineage>
</organism>
<dbReference type="PROSITE" id="PS51257">
    <property type="entry name" value="PROKAR_LIPOPROTEIN"/>
    <property type="match status" value="1"/>
</dbReference>
<keyword evidence="7 8" id="KW-0472">Membrane</keyword>
<keyword evidence="6 8" id="KW-1133">Transmembrane helix</keyword>
<reference evidence="10 11" key="1">
    <citation type="journal article" date="2010" name="Stand. Genomic Sci.">
        <title>Complete genome sequence of Spirochaeta smaragdinae type strain (SEBR 4228).</title>
        <authorList>
            <person name="Mavromatis K."/>
            <person name="Yasawong M."/>
            <person name="Chertkov O."/>
            <person name="Lapidus A."/>
            <person name="Lucas S."/>
            <person name="Nolan M."/>
            <person name="Del Rio T.G."/>
            <person name="Tice H."/>
            <person name="Cheng J.F."/>
            <person name="Pitluck S."/>
            <person name="Liolios K."/>
            <person name="Ivanova N."/>
            <person name="Tapia R."/>
            <person name="Han C."/>
            <person name="Bruce D."/>
            <person name="Goodwin L."/>
            <person name="Pati A."/>
            <person name="Chen A."/>
            <person name="Palaniappan K."/>
            <person name="Land M."/>
            <person name="Hauser L."/>
            <person name="Chang Y.J."/>
            <person name="Jeffries C.D."/>
            <person name="Detter J.C."/>
            <person name="Rohde M."/>
            <person name="Brambilla E."/>
            <person name="Spring S."/>
            <person name="Goker M."/>
            <person name="Sikorski J."/>
            <person name="Woyke T."/>
            <person name="Bristow J."/>
            <person name="Eisen J.A."/>
            <person name="Markowitz V."/>
            <person name="Hugenholtz P."/>
            <person name="Klenk H.P."/>
            <person name="Kyrpides N.C."/>
        </authorList>
    </citation>
    <scope>NUCLEOTIDE SEQUENCE [LARGE SCALE GENOMIC DNA]</scope>
    <source>
        <strain evidence="11">DSM 11293 / JCM 15392 / SEBR 4228</strain>
    </source>
</reference>
<keyword evidence="11" id="KW-1185">Reference proteome</keyword>
<dbReference type="Pfam" id="PF00528">
    <property type="entry name" value="BPD_transp_1"/>
    <property type="match status" value="1"/>
</dbReference>
<evidence type="ECO:0000256" key="6">
    <source>
        <dbReference type="ARBA" id="ARBA00022989"/>
    </source>
</evidence>
<dbReference type="OrthoDB" id="9787837at2"/>
<keyword evidence="4" id="KW-1003">Cell membrane</keyword>
<dbReference type="CDD" id="cd06261">
    <property type="entry name" value="TM_PBP2"/>
    <property type="match status" value="1"/>
</dbReference>
<protein>
    <recommendedName>
        <fullName evidence="2">sn-glycerol-3-phosphate transport system permease protein UgpE</fullName>
    </recommendedName>
</protein>
<dbReference type="Proteomes" id="UP000002318">
    <property type="component" value="Chromosome"/>
</dbReference>
<evidence type="ECO:0000313" key="11">
    <source>
        <dbReference type="Proteomes" id="UP000002318"/>
    </source>
</evidence>
<evidence type="ECO:0000313" key="10">
    <source>
        <dbReference type="EMBL" id="ADK82720.1"/>
    </source>
</evidence>
<feature type="transmembrane region" description="Helical" evidence="8">
    <location>
        <begin position="114"/>
        <end position="132"/>
    </location>
</feature>
<dbReference type="PANTHER" id="PTHR43744:SF8">
    <property type="entry name" value="SN-GLYCEROL-3-PHOSPHATE TRANSPORT SYSTEM PERMEASE PROTEIN UGPE"/>
    <property type="match status" value="1"/>
</dbReference>
<evidence type="ECO:0000256" key="4">
    <source>
        <dbReference type="ARBA" id="ARBA00022475"/>
    </source>
</evidence>
<dbReference type="eggNOG" id="COG0395">
    <property type="taxonomic scope" value="Bacteria"/>
</dbReference>